<feature type="transmembrane region" description="Helical" evidence="2">
    <location>
        <begin position="472"/>
        <end position="494"/>
    </location>
</feature>
<dbReference type="OrthoDB" id="658695at2759"/>
<proteinExistence type="predicted"/>
<evidence type="ECO:0000313" key="4">
    <source>
        <dbReference type="Proteomes" id="UP000325577"/>
    </source>
</evidence>
<keyword evidence="4" id="KW-1185">Reference proteome</keyword>
<sequence length="505" mass="57880">MEKKPSDGEETERRRTTEKKPSDRRKTKRSEIIEGSHQANEEESLLTHIRKDSIKSETIEESDHSNRPREVGDKLVKSTVEPLQQVVSIDKLVQVLGSYVVNQKVPEKQNPAENEHVESPDFVIGICKKLDEVLHQQGGHSIFEVPSSLRKQEPDAFIPHVVSIGPYHRNKKRLQGMEKHKWRVLGHVLRRTKYPIEFYRDAILPLEMDTRNCYDKLFKKFSTSEFVEMMLLDACFILELLNVAVNGIKHCGASWTWTVSVDKLALQFFDSVLPGIAQNLPKFKRNERPRLHLLDVVRRALRPSSWFAPSPDEQPFQTAMHSVTSLRGTSVVFEKKDSTKFTDIEFSKGVLCIPPLVIHDSTKSIFLNLMVFEQYYPGCSNDVTSYVSFMDGLINSAKDVEYLYDKGIIDHGLGSSEDVANLFNNLRKDIVFDTNDFYLGKVSHDLNKHFNNTWHSRLAVLKHEYLKDPWKVISLGAASFLIFLTLAQTIYTILGYHHPLSKGSL</sequence>
<dbReference type="Pfam" id="PF03140">
    <property type="entry name" value="DUF247"/>
    <property type="match status" value="2"/>
</dbReference>
<name>A0A5J5BD38_9ASTE</name>
<dbReference type="PANTHER" id="PTHR31170:SF25">
    <property type="entry name" value="BNAA09G04570D PROTEIN"/>
    <property type="match status" value="1"/>
</dbReference>
<evidence type="ECO:0000256" key="2">
    <source>
        <dbReference type="SAM" id="Phobius"/>
    </source>
</evidence>
<dbReference type="Proteomes" id="UP000325577">
    <property type="component" value="Linkage Group LG13"/>
</dbReference>
<dbReference type="AlphaFoldDB" id="A0A5J5BD38"/>
<reference evidence="3 4" key="1">
    <citation type="submission" date="2019-09" db="EMBL/GenBank/DDBJ databases">
        <title>A chromosome-level genome assembly of the Chinese tupelo Nyssa sinensis.</title>
        <authorList>
            <person name="Yang X."/>
            <person name="Kang M."/>
            <person name="Yang Y."/>
            <person name="Xiong H."/>
            <person name="Wang M."/>
            <person name="Zhang Z."/>
            <person name="Wang Z."/>
            <person name="Wu H."/>
            <person name="Ma T."/>
            <person name="Liu J."/>
            <person name="Xi Z."/>
        </authorList>
    </citation>
    <scope>NUCLEOTIDE SEQUENCE [LARGE SCALE GENOMIC DNA]</scope>
    <source>
        <strain evidence="3">J267</strain>
        <tissue evidence="3">Leaf</tissue>
    </source>
</reference>
<evidence type="ECO:0000256" key="1">
    <source>
        <dbReference type="SAM" id="MobiDB-lite"/>
    </source>
</evidence>
<dbReference type="EMBL" id="CM018036">
    <property type="protein sequence ID" value="KAA8541095.1"/>
    <property type="molecule type" value="Genomic_DNA"/>
</dbReference>
<dbReference type="InterPro" id="IPR004158">
    <property type="entry name" value="DUF247_pln"/>
</dbReference>
<keyword evidence="2" id="KW-1133">Transmembrane helix</keyword>
<organism evidence="3 4">
    <name type="scientific">Nyssa sinensis</name>
    <dbReference type="NCBI Taxonomy" id="561372"/>
    <lineage>
        <taxon>Eukaryota</taxon>
        <taxon>Viridiplantae</taxon>
        <taxon>Streptophyta</taxon>
        <taxon>Embryophyta</taxon>
        <taxon>Tracheophyta</taxon>
        <taxon>Spermatophyta</taxon>
        <taxon>Magnoliopsida</taxon>
        <taxon>eudicotyledons</taxon>
        <taxon>Gunneridae</taxon>
        <taxon>Pentapetalae</taxon>
        <taxon>asterids</taxon>
        <taxon>Cornales</taxon>
        <taxon>Nyssaceae</taxon>
        <taxon>Nyssa</taxon>
    </lineage>
</organism>
<keyword evidence="2" id="KW-0472">Membrane</keyword>
<gene>
    <name evidence="3" type="ORF">F0562_025058</name>
</gene>
<evidence type="ECO:0000313" key="3">
    <source>
        <dbReference type="EMBL" id="KAA8541095.1"/>
    </source>
</evidence>
<accession>A0A5J5BD38</accession>
<feature type="region of interest" description="Disordered" evidence="1">
    <location>
        <begin position="1"/>
        <end position="73"/>
    </location>
</feature>
<protein>
    <submittedName>
        <fullName evidence="3">Uncharacterized protein</fullName>
    </submittedName>
</protein>
<dbReference type="PANTHER" id="PTHR31170">
    <property type="entry name" value="BNAC04G53230D PROTEIN"/>
    <property type="match status" value="1"/>
</dbReference>
<feature type="compositionally biased region" description="Basic and acidic residues" evidence="1">
    <location>
        <begin position="49"/>
        <end position="73"/>
    </location>
</feature>
<feature type="compositionally biased region" description="Basic and acidic residues" evidence="1">
    <location>
        <begin position="1"/>
        <end position="21"/>
    </location>
</feature>
<keyword evidence="2" id="KW-0812">Transmembrane</keyword>